<proteinExistence type="predicted"/>
<dbReference type="InterPro" id="IPR050708">
    <property type="entry name" value="T6SS_VgrG/RHS"/>
</dbReference>
<gene>
    <name evidence="1" type="ORF">BK673_10930</name>
</gene>
<reference evidence="1 2" key="1">
    <citation type="submission" date="2016-10" db="EMBL/GenBank/DDBJ databases">
        <title>Comparative genome analysis of multiple Pseudomonas spp. focuses on biocontrol and plant growth promoting traits.</title>
        <authorList>
            <person name="Tao X.-Y."/>
            <person name="Taylor C.G."/>
        </authorList>
    </citation>
    <scope>NUCLEOTIDE SEQUENCE [LARGE SCALE GENOMIC DNA]</scope>
    <source>
        <strain evidence="1 2">36G2</strain>
    </source>
</reference>
<accession>A0A423P749</accession>
<sequence>MITRALNRTPEVVAWDGRGLAVRQIAYLRKAADAAIEPLITRQYYNVIGAEIEKWDARLFGAKARPNLATVSSLNGQPLKIDSVDAGWRLTLPGLAGEPLQRWDQRGSHWHMNFDQQLRVVAVEENGEPDVDVFIYAGASAKAQFNQRGRLLEQKDRAGSLLTDSFSLTGPPLCETRTFQDGEAFTSAQVFSPLGALLEQTDAGGHQRRSRYGLAGHLKKTELLISGTPDWQEVLQDAQYNANDQIIEQLAGNRVLSQWTYDPADGRLHTQSSHKDAYTVLQNLEYFYDRVGNITRIKDHAFQPRHFANQLIDGHRDFTYDSLYRLTSATGYDDAPPPDIPGLPQPGDPNNRLNYTQTYQYDRSGNLTKLCHVRAGNNFTQQMRIDPQSNRGVRWKQGDAEPDFDKLFDTHGNQQALQPGQSMSWNARDQLLKVTLLPRTNGRNDAEGYGYSRGMRVFKRYETFTATTEHFQQVRYLPGLEIRTRDNGEELHIISLGNARCLHWLAKKPDDIDNDQLRYSLQDHLGSCVIELDQQARRVSEEGYYPFGATAWMTAPSGTEVSYRFIRYSGKEMDVSGLYYYGARYYAPWLQRWVSADPAGDVDGLNLYAFVGNDPIGHVDVNGESKWPTLDDMNAGVDRIIASQNKSFAKNAQRLAEKRMARQMNDQMMQHIEILGITQRRASDAAKQLDRMGSGSDIALATTRRTLVLVASKALSYGVGLTIGVGAQALGAAAPGVGNVIGAGMGYAAKIGVSALIDYAAERSGLSASVNLKTSKVSADTIIEKAQHKQMQPLEYLNAKLQGMIPRDKKSGLKLVKEAGAQLTATGVKGTLNSLPPAAAGAIASGAAALWSLPEIVNEAAKAISGKSSEKMFEFEGKILGLAQAIEASNDSVHEYAHALGRTSMNGVDLNDLDQETARITDMLHGLALTVQKHRTAHHAAA</sequence>
<evidence type="ECO:0000313" key="2">
    <source>
        <dbReference type="Proteomes" id="UP000283619"/>
    </source>
</evidence>
<evidence type="ECO:0000313" key="1">
    <source>
        <dbReference type="EMBL" id="ROO10257.1"/>
    </source>
</evidence>
<dbReference type="PANTHER" id="PTHR32305:SF15">
    <property type="entry name" value="PROTEIN RHSA-RELATED"/>
    <property type="match status" value="1"/>
</dbReference>
<dbReference type="PANTHER" id="PTHR32305">
    <property type="match status" value="1"/>
</dbReference>
<comment type="caution">
    <text evidence="1">The sequence shown here is derived from an EMBL/GenBank/DDBJ whole genome shotgun (WGS) entry which is preliminary data.</text>
</comment>
<dbReference type="NCBIfam" id="TIGR03696">
    <property type="entry name" value="Rhs_assc_core"/>
    <property type="match status" value="1"/>
</dbReference>
<dbReference type="EMBL" id="MOBZ01000007">
    <property type="protein sequence ID" value="ROO10257.1"/>
    <property type="molecule type" value="Genomic_DNA"/>
</dbReference>
<dbReference type="Gene3D" id="2.180.10.10">
    <property type="entry name" value="RHS repeat-associated core"/>
    <property type="match status" value="1"/>
</dbReference>
<name>A0A423P749_PSEFL</name>
<protein>
    <submittedName>
        <fullName evidence="1">Toxin</fullName>
    </submittedName>
</protein>
<dbReference type="AlphaFoldDB" id="A0A423P749"/>
<organism evidence="1 2">
    <name type="scientific">Pseudomonas fluorescens</name>
    <dbReference type="NCBI Taxonomy" id="294"/>
    <lineage>
        <taxon>Bacteria</taxon>
        <taxon>Pseudomonadati</taxon>
        <taxon>Pseudomonadota</taxon>
        <taxon>Gammaproteobacteria</taxon>
        <taxon>Pseudomonadales</taxon>
        <taxon>Pseudomonadaceae</taxon>
        <taxon>Pseudomonas</taxon>
    </lineage>
</organism>
<dbReference type="InterPro" id="IPR022385">
    <property type="entry name" value="Rhs_assc_core"/>
</dbReference>
<dbReference type="Proteomes" id="UP000283619">
    <property type="component" value="Unassembled WGS sequence"/>
</dbReference>